<proteinExistence type="predicted"/>
<dbReference type="RefSeq" id="WP_128410552.1">
    <property type="nucleotide sequence ID" value="NZ_SBHX01000028.1"/>
</dbReference>
<evidence type="ECO:0000313" key="4">
    <source>
        <dbReference type="Proteomes" id="UP000283817"/>
    </source>
</evidence>
<keyword evidence="1 3" id="KW-0378">Hydrolase</keyword>
<gene>
    <name evidence="3" type="ORF">EHI47_12025</name>
</gene>
<dbReference type="Proteomes" id="UP000283817">
    <property type="component" value="Unassembled WGS sequence"/>
</dbReference>
<evidence type="ECO:0000259" key="2">
    <source>
        <dbReference type="Pfam" id="PF12697"/>
    </source>
</evidence>
<dbReference type="SUPFAM" id="SSF53474">
    <property type="entry name" value="alpha/beta-Hydrolases"/>
    <property type="match status" value="1"/>
</dbReference>
<dbReference type="PANTHER" id="PTHR43798">
    <property type="entry name" value="MONOACYLGLYCEROL LIPASE"/>
    <property type="match status" value="1"/>
</dbReference>
<accession>A0A444I2V2</accession>
<dbReference type="Pfam" id="PF12697">
    <property type="entry name" value="Abhydrolase_6"/>
    <property type="match status" value="1"/>
</dbReference>
<dbReference type="PANTHER" id="PTHR43798:SF31">
    <property type="entry name" value="AB HYDROLASE SUPERFAMILY PROTEIN YCLE"/>
    <property type="match status" value="1"/>
</dbReference>
<organism evidence="3 4">
    <name type="scientific">Rhizobium leguminosarum</name>
    <dbReference type="NCBI Taxonomy" id="384"/>
    <lineage>
        <taxon>Bacteria</taxon>
        <taxon>Pseudomonadati</taxon>
        <taxon>Pseudomonadota</taxon>
        <taxon>Alphaproteobacteria</taxon>
        <taxon>Hyphomicrobiales</taxon>
        <taxon>Rhizobiaceae</taxon>
        <taxon>Rhizobium/Agrobacterium group</taxon>
        <taxon>Rhizobium</taxon>
    </lineage>
</organism>
<dbReference type="Gene3D" id="3.40.50.1820">
    <property type="entry name" value="alpha/beta hydrolase"/>
    <property type="match status" value="1"/>
</dbReference>
<dbReference type="InterPro" id="IPR000073">
    <property type="entry name" value="AB_hydrolase_1"/>
</dbReference>
<dbReference type="GO" id="GO:0016787">
    <property type="term" value="F:hydrolase activity"/>
    <property type="evidence" value="ECO:0007669"/>
    <property type="project" value="UniProtKB-KW"/>
</dbReference>
<name>A0A444I2V2_RHILE</name>
<evidence type="ECO:0000256" key="1">
    <source>
        <dbReference type="ARBA" id="ARBA00022801"/>
    </source>
</evidence>
<evidence type="ECO:0000313" key="3">
    <source>
        <dbReference type="EMBL" id="RWX31787.1"/>
    </source>
</evidence>
<reference evidence="3 4" key="1">
    <citation type="submission" date="2019-01" db="EMBL/GenBank/DDBJ databases">
        <title>RHIZO-ID as a novel technology for direct rhizobia identification.</title>
        <authorList>
            <person name="De Meyer S.E."/>
        </authorList>
    </citation>
    <scope>NUCLEOTIDE SEQUENCE [LARGE SCALE GENOMIC DNA]</scope>
    <source>
        <strain evidence="3 4">WSM448</strain>
    </source>
</reference>
<protein>
    <submittedName>
        <fullName evidence="3">Alpha/beta hydrolase</fullName>
    </submittedName>
</protein>
<dbReference type="PRINTS" id="PR00111">
    <property type="entry name" value="ABHYDROLASE"/>
</dbReference>
<dbReference type="AlphaFoldDB" id="A0A444I2V2"/>
<dbReference type="EMBL" id="SBHX01000028">
    <property type="protein sequence ID" value="RWX31787.1"/>
    <property type="molecule type" value="Genomic_DNA"/>
</dbReference>
<dbReference type="InterPro" id="IPR029058">
    <property type="entry name" value="AB_hydrolase_fold"/>
</dbReference>
<sequence>MVDTIVRNVQTSHGTIATEMTAAKGQDVVLIHGNSSCRAVFNKQLQSALVEDYRLITFDLPGHGDSGDAIDKQRTYPLPGLAEASLELLETLDVQNPVLLGWSLGGHVAIEMLSRGKPFRGLFISGTPPVGADISEGFRGTPLKGLAATGSFTPEQAGVFVDRVFGSEATHQLLKAAIRTDRDFRTTLFSQARIGDKSNQRQIVSSTKTMTAVVNGGADLIVNLDYVDAVPYSNLWRGSCIRIPGAGHAPFLQNSNAFNGFLREFLHDIENA</sequence>
<comment type="caution">
    <text evidence="3">The sequence shown here is derived from an EMBL/GenBank/DDBJ whole genome shotgun (WGS) entry which is preliminary data.</text>
</comment>
<dbReference type="GO" id="GO:0016020">
    <property type="term" value="C:membrane"/>
    <property type="evidence" value="ECO:0007669"/>
    <property type="project" value="TreeGrafter"/>
</dbReference>
<feature type="domain" description="AB hydrolase-1" evidence="2">
    <location>
        <begin position="28"/>
        <end position="254"/>
    </location>
</feature>
<dbReference type="InterPro" id="IPR050266">
    <property type="entry name" value="AB_hydrolase_sf"/>
</dbReference>